<feature type="transmembrane region" description="Helical" evidence="7">
    <location>
        <begin position="374"/>
        <end position="394"/>
    </location>
</feature>
<keyword evidence="3 7" id="KW-0812">Transmembrane</keyword>
<keyword evidence="10" id="KW-1185">Reference proteome</keyword>
<sequence>MQPRESMKYVLFPFNWFIFWILSGHLCYAAGLFKFGPKNYAAGDNVDTTVNTVSPYIGTEDGSSDIINYEYYYEKLHFCRPERIVHQSESLGSIIFGDRIFNSPFEINMLQNKSCTVLCGRTIPNDDAKLIQELIQKRYVINWNIDNLPVATKQIRENQQKSNLVIGSPIGTMVNDQPALYNHLHIVVEYHSVTPDLHRVVGAYVYPASRKSNYVDGQPACADASETEPEFFSVLGDTNVVSTYSVTWKYSDTPWATRWDKYMQVEDVEIHWIFLTLSATIALTLVITVFVVLFRVLNRDITTYNNALLDQEYVEEDSGWKLIYADVFRPPKRVLLFSVVLGTGAQLFFMSSAIILLAILGLSSPSRRGSLSTAIVILFILSGFVSGYVSARAYKIMRGTLLKRNIVLTPFVVPGVFFCACCSLNVIFWFKNSSSTIPLKSLVTLVLLYLIFTVPLSFFGSIVGFRSREFVAPVRTNQIPRQIPDQSIWLRTLPSVLIGGAIPAATIFVELYSVMDSLWFHPLYFMFGFLFLCFGIMIATCSMVSILSCYFQLCSENYHWWWRSFFTSALLFLCL</sequence>
<feature type="transmembrane region" description="Helical" evidence="7">
    <location>
        <begin position="524"/>
        <end position="553"/>
    </location>
</feature>
<evidence type="ECO:0000313" key="9">
    <source>
        <dbReference type="JaponicusDB" id="SJAG_00299"/>
    </source>
</evidence>
<dbReference type="STRING" id="402676.B6JV92"/>
<accession>B6JV92</accession>
<dbReference type="HOGENOM" id="CLU_010714_4_0_1"/>
<feature type="transmembrane region" description="Helical" evidence="7">
    <location>
        <begin position="442"/>
        <end position="467"/>
    </location>
</feature>
<dbReference type="EMBL" id="KE651166">
    <property type="protein sequence ID" value="EEB05293.1"/>
    <property type="molecule type" value="Genomic_DNA"/>
</dbReference>
<evidence type="ECO:0000313" key="10">
    <source>
        <dbReference type="Proteomes" id="UP000001744"/>
    </source>
</evidence>
<evidence type="ECO:0000256" key="3">
    <source>
        <dbReference type="ARBA" id="ARBA00022692"/>
    </source>
</evidence>
<dbReference type="VEuPathDB" id="FungiDB:SJAG_00299"/>
<keyword evidence="6 7" id="KW-0472">Membrane</keyword>
<evidence type="ECO:0000256" key="2">
    <source>
        <dbReference type="ARBA" id="ARBA00005227"/>
    </source>
</evidence>
<dbReference type="GO" id="GO:0016020">
    <property type="term" value="C:membrane"/>
    <property type="evidence" value="ECO:0000318"/>
    <property type="project" value="GO_Central"/>
</dbReference>
<dbReference type="eggNOG" id="KOG1278">
    <property type="taxonomic scope" value="Eukaryota"/>
</dbReference>
<evidence type="ECO:0000256" key="5">
    <source>
        <dbReference type="ARBA" id="ARBA00022989"/>
    </source>
</evidence>
<dbReference type="AlphaFoldDB" id="B6JV92"/>
<dbReference type="GeneID" id="7049611"/>
<dbReference type="PANTHER" id="PTHR10766:SF111">
    <property type="entry name" value="TRANSMEMBRANE 9 SUPERFAMILY MEMBER 2"/>
    <property type="match status" value="1"/>
</dbReference>
<comment type="subcellular location">
    <subcellularLocation>
        <location evidence="1">Membrane</location>
        <topology evidence="1">Multi-pass membrane protein</topology>
    </subcellularLocation>
</comment>
<dbReference type="OMA" id="KVYYMFG"/>
<protein>
    <recommendedName>
        <fullName evidence="7">Transmembrane 9 superfamily member</fullName>
    </recommendedName>
</protein>
<dbReference type="Pfam" id="PF02990">
    <property type="entry name" value="EMP70"/>
    <property type="match status" value="1"/>
</dbReference>
<reference evidence="8 10" key="1">
    <citation type="journal article" date="2011" name="Science">
        <title>Comparative functional genomics of the fission yeasts.</title>
        <authorList>
            <person name="Rhind N."/>
            <person name="Chen Z."/>
            <person name="Yassour M."/>
            <person name="Thompson D.A."/>
            <person name="Haas B.J."/>
            <person name="Habib N."/>
            <person name="Wapinski I."/>
            <person name="Roy S."/>
            <person name="Lin M.F."/>
            <person name="Heiman D.I."/>
            <person name="Young S.K."/>
            <person name="Furuya K."/>
            <person name="Guo Y."/>
            <person name="Pidoux A."/>
            <person name="Chen H.M."/>
            <person name="Robbertse B."/>
            <person name="Goldberg J.M."/>
            <person name="Aoki K."/>
            <person name="Bayne E.H."/>
            <person name="Berlin A.M."/>
            <person name="Desjardins C.A."/>
            <person name="Dobbs E."/>
            <person name="Dukaj L."/>
            <person name="Fan L."/>
            <person name="FitzGerald M.G."/>
            <person name="French C."/>
            <person name="Gujja S."/>
            <person name="Hansen K."/>
            <person name="Keifenheim D."/>
            <person name="Levin J.Z."/>
            <person name="Mosher R.A."/>
            <person name="Mueller C.A."/>
            <person name="Pfiffner J."/>
            <person name="Priest M."/>
            <person name="Russ C."/>
            <person name="Smialowska A."/>
            <person name="Swoboda P."/>
            <person name="Sykes S.M."/>
            <person name="Vaughn M."/>
            <person name="Vengrova S."/>
            <person name="Yoder R."/>
            <person name="Zeng Q."/>
            <person name="Allshire R."/>
            <person name="Baulcombe D."/>
            <person name="Birren B.W."/>
            <person name="Brown W."/>
            <person name="Ekwall K."/>
            <person name="Kellis M."/>
            <person name="Leatherwood J."/>
            <person name="Levin H."/>
            <person name="Margalit H."/>
            <person name="Martienssen R."/>
            <person name="Nieduszynski C.A."/>
            <person name="Spatafora J.W."/>
            <person name="Friedman N."/>
            <person name="Dalgaard J.Z."/>
            <person name="Baumann P."/>
            <person name="Niki H."/>
            <person name="Regev A."/>
            <person name="Nusbaum C."/>
        </authorList>
    </citation>
    <scope>NUCLEOTIDE SEQUENCE [LARGE SCALE GENOMIC DNA]</scope>
    <source>
        <strain evidence="10">yFS275 / FY16936</strain>
    </source>
</reference>
<dbReference type="OrthoDB" id="1666796at2759"/>
<comment type="similarity">
    <text evidence="2 7">Belongs to the nonaspanin (TM9SF) (TC 9.A.2) family.</text>
</comment>
<evidence type="ECO:0000256" key="7">
    <source>
        <dbReference type="RuleBase" id="RU363079"/>
    </source>
</evidence>
<organism evidence="8 10">
    <name type="scientific">Schizosaccharomyces japonicus (strain yFS275 / FY16936)</name>
    <name type="common">Fission yeast</name>
    <dbReference type="NCBI Taxonomy" id="402676"/>
    <lineage>
        <taxon>Eukaryota</taxon>
        <taxon>Fungi</taxon>
        <taxon>Dikarya</taxon>
        <taxon>Ascomycota</taxon>
        <taxon>Taphrinomycotina</taxon>
        <taxon>Schizosaccharomycetes</taxon>
        <taxon>Schizosaccharomycetales</taxon>
        <taxon>Schizosaccharomycetaceae</taxon>
        <taxon>Schizosaccharomyces</taxon>
    </lineage>
</organism>
<evidence type="ECO:0000313" key="8">
    <source>
        <dbReference type="EMBL" id="EEB05293.1"/>
    </source>
</evidence>
<proteinExistence type="inferred from homology"/>
<feature type="transmembrane region" description="Helical" evidence="7">
    <location>
        <begin position="406"/>
        <end position="430"/>
    </location>
</feature>
<dbReference type="JaponicusDB" id="SJAG_00299">
    <property type="gene designation" value="emp70"/>
</dbReference>
<keyword evidence="5 7" id="KW-1133">Transmembrane helix</keyword>
<evidence type="ECO:0000256" key="1">
    <source>
        <dbReference type="ARBA" id="ARBA00004141"/>
    </source>
</evidence>
<name>B6JV92_SCHJY</name>
<gene>
    <name evidence="9" type="primary">emp70</name>
    <name evidence="8" type="ORF">SJAG_00299</name>
</gene>
<dbReference type="InterPro" id="IPR004240">
    <property type="entry name" value="EMP70"/>
</dbReference>
<dbReference type="GO" id="GO:0072657">
    <property type="term" value="P:protein localization to membrane"/>
    <property type="evidence" value="ECO:0000318"/>
    <property type="project" value="GO_Central"/>
</dbReference>
<dbReference type="Proteomes" id="UP000001744">
    <property type="component" value="Unassembled WGS sequence"/>
</dbReference>
<dbReference type="GO" id="GO:0005737">
    <property type="term" value="C:cytoplasm"/>
    <property type="evidence" value="ECO:0007669"/>
    <property type="project" value="UniProtKB-ARBA"/>
</dbReference>
<feature type="transmembrane region" description="Helical" evidence="7">
    <location>
        <begin position="334"/>
        <end position="362"/>
    </location>
</feature>
<dbReference type="PANTHER" id="PTHR10766">
    <property type="entry name" value="TRANSMEMBRANE 9 SUPERFAMILY PROTEIN"/>
    <property type="match status" value="1"/>
</dbReference>
<feature type="transmembrane region" description="Helical" evidence="7">
    <location>
        <begin position="272"/>
        <end position="294"/>
    </location>
</feature>
<evidence type="ECO:0000256" key="6">
    <source>
        <dbReference type="ARBA" id="ARBA00023136"/>
    </source>
</evidence>
<dbReference type="RefSeq" id="XP_002171586.1">
    <property type="nucleotide sequence ID" value="XM_002171550.2"/>
</dbReference>
<dbReference type="GO" id="GO:0007034">
    <property type="term" value="P:vacuolar transport"/>
    <property type="evidence" value="ECO:0000318"/>
    <property type="project" value="GO_Central"/>
</dbReference>
<comment type="caution">
    <text evidence="7">Lacks conserved residue(s) required for the propagation of feature annotation.</text>
</comment>
<evidence type="ECO:0000256" key="4">
    <source>
        <dbReference type="ARBA" id="ARBA00022729"/>
    </source>
</evidence>
<feature type="transmembrane region" description="Helical" evidence="7">
    <location>
        <begin position="488"/>
        <end position="512"/>
    </location>
</feature>
<keyword evidence="4" id="KW-0732">Signal</keyword>